<proteinExistence type="inferred from homology"/>
<evidence type="ECO:0000256" key="2">
    <source>
        <dbReference type="ARBA" id="ARBA00023015"/>
    </source>
</evidence>
<dbReference type="Gene3D" id="1.20.5.170">
    <property type="match status" value="1"/>
</dbReference>
<dbReference type="InterPro" id="IPR047229">
    <property type="entry name" value="NFIL3-like"/>
</dbReference>
<feature type="region of interest" description="Disordered" evidence="6">
    <location>
        <begin position="40"/>
        <end position="63"/>
    </location>
</feature>
<feature type="compositionally biased region" description="Low complexity" evidence="6">
    <location>
        <begin position="319"/>
        <end position="336"/>
    </location>
</feature>
<reference evidence="9" key="2">
    <citation type="submission" date="2019-02" db="EMBL/GenBank/DDBJ databases">
        <title>Opniocepnalus argus Var Kimnra genome.</title>
        <authorList>
            <person name="Zhou C."/>
            <person name="Xiao S."/>
        </authorList>
    </citation>
    <scope>NUCLEOTIDE SEQUENCE [LARGE SCALE GENOMIC DNA]</scope>
</reference>
<dbReference type="GO" id="GO:0003700">
    <property type="term" value="F:DNA-binding transcription factor activity"/>
    <property type="evidence" value="ECO:0007669"/>
    <property type="project" value="InterPro"/>
</dbReference>
<dbReference type="EMBL" id="CM015726">
    <property type="protein sequence ID" value="KAF3700603.1"/>
    <property type="molecule type" value="Genomic_DNA"/>
</dbReference>
<dbReference type="SUPFAM" id="SSF57959">
    <property type="entry name" value="Leucine zipper domain"/>
    <property type="match status" value="1"/>
</dbReference>
<feature type="region of interest" description="Disordered" evidence="6">
    <location>
        <begin position="236"/>
        <end position="255"/>
    </location>
</feature>
<dbReference type="GO" id="GO:0005634">
    <property type="term" value="C:nucleus"/>
    <property type="evidence" value="ECO:0007669"/>
    <property type="project" value="TreeGrafter"/>
</dbReference>
<dbReference type="PANTHER" id="PTHR15284:SF6">
    <property type="entry name" value="HYPOTHETICAL LOC799271-RELATED"/>
    <property type="match status" value="1"/>
</dbReference>
<comment type="similarity">
    <text evidence="1">Belongs to the bZIP family. NFIL3 subfamily.</text>
</comment>
<dbReference type="InterPro" id="IPR047106">
    <property type="entry name" value="NFIL3-like_bZIP"/>
</dbReference>
<gene>
    <name evidence="8" type="ORF">EXN66_Car016290</name>
</gene>
<keyword evidence="9" id="KW-1185">Reference proteome</keyword>
<evidence type="ECO:0000256" key="5">
    <source>
        <dbReference type="ARBA" id="ARBA00023242"/>
    </source>
</evidence>
<evidence type="ECO:0000256" key="6">
    <source>
        <dbReference type="SAM" id="MobiDB-lite"/>
    </source>
</evidence>
<dbReference type="CDD" id="cd14694">
    <property type="entry name" value="bZIP_NFIL3"/>
    <property type="match status" value="1"/>
</dbReference>
<dbReference type="InterPro" id="IPR004827">
    <property type="entry name" value="bZIP"/>
</dbReference>
<dbReference type="Pfam" id="PF07716">
    <property type="entry name" value="bZIP_2"/>
    <property type="match status" value="1"/>
</dbReference>
<evidence type="ECO:0000256" key="1">
    <source>
        <dbReference type="ARBA" id="ARBA00006079"/>
    </source>
</evidence>
<name>A0A6G1QE45_CHAAH</name>
<dbReference type="FunFam" id="1.20.5.170:FF:000025">
    <property type="entry name" value="nuclear factor interleukin-3-regulated protein-like"/>
    <property type="match status" value="1"/>
</dbReference>
<feature type="region of interest" description="Disordered" evidence="6">
    <location>
        <begin position="415"/>
        <end position="499"/>
    </location>
</feature>
<dbReference type="InterPro" id="IPR046347">
    <property type="entry name" value="bZIP_sf"/>
</dbReference>
<organism evidence="8 9">
    <name type="scientific">Channa argus</name>
    <name type="common">Northern snakehead</name>
    <name type="synonym">Ophicephalus argus</name>
    <dbReference type="NCBI Taxonomy" id="215402"/>
    <lineage>
        <taxon>Eukaryota</taxon>
        <taxon>Metazoa</taxon>
        <taxon>Chordata</taxon>
        <taxon>Craniata</taxon>
        <taxon>Vertebrata</taxon>
        <taxon>Euteleostomi</taxon>
        <taxon>Actinopterygii</taxon>
        <taxon>Neopterygii</taxon>
        <taxon>Teleostei</taxon>
        <taxon>Neoteleostei</taxon>
        <taxon>Acanthomorphata</taxon>
        <taxon>Anabantaria</taxon>
        <taxon>Anabantiformes</taxon>
        <taxon>Channoidei</taxon>
        <taxon>Channidae</taxon>
        <taxon>Channa</taxon>
    </lineage>
</organism>
<evidence type="ECO:0000313" key="8">
    <source>
        <dbReference type="EMBL" id="KAF3700603.1"/>
    </source>
</evidence>
<feature type="region of interest" description="Disordered" evidence="6">
    <location>
        <begin position="319"/>
        <end position="365"/>
    </location>
</feature>
<feature type="compositionally biased region" description="Basic and acidic residues" evidence="6">
    <location>
        <begin position="1"/>
        <end position="21"/>
    </location>
</feature>
<keyword evidence="2" id="KW-0805">Transcription regulation</keyword>
<feature type="compositionally biased region" description="Low complexity" evidence="6">
    <location>
        <begin position="479"/>
        <end position="489"/>
    </location>
</feature>
<evidence type="ECO:0000256" key="3">
    <source>
        <dbReference type="ARBA" id="ARBA00023125"/>
    </source>
</evidence>
<reference evidence="8 9" key="1">
    <citation type="submission" date="2019-02" db="EMBL/GenBank/DDBJ databases">
        <title>Opniocepnalus argus genome.</title>
        <authorList>
            <person name="Zhou C."/>
            <person name="Xiao S."/>
        </authorList>
    </citation>
    <scope>NUCLEOTIDE SEQUENCE [LARGE SCALE GENOMIC DNA]</scope>
    <source>
        <strain evidence="8">OARG1902GOOAL</strain>
        <tissue evidence="8">Muscle</tissue>
    </source>
</reference>
<dbReference type="PROSITE" id="PS50217">
    <property type="entry name" value="BZIP"/>
    <property type="match status" value="1"/>
</dbReference>
<evidence type="ECO:0000256" key="4">
    <source>
        <dbReference type="ARBA" id="ARBA00023163"/>
    </source>
</evidence>
<keyword evidence="3" id="KW-0238">DNA-binding</keyword>
<feature type="compositionally biased region" description="Polar residues" evidence="6">
    <location>
        <begin position="344"/>
        <end position="362"/>
    </location>
</feature>
<keyword evidence="5" id="KW-0539">Nucleus</keyword>
<feature type="domain" description="BZIP" evidence="7">
    <location>
        <begin position="234"/>
        <end position="284"/>
    </location>
</feature>
<feature type="region of interest" description="Disordered" evidence="6">
    <location>
        <begin position="1"/>
        <end position="26"/>
    </location>
</feature>
<dbReference type="GO" id="GO:0007623">
    <property type="term" value="P:circadian rhythm"/>
    <property type="evidence" value="ECO:0007669"/>
    <property type="project" value="TreeGrafter"/>
</dbReference>
<dbReference type="AlphaFoldDB" id="A0A6G1QE45"/>
<feature type="compositionally biased region" description="Basic and acidic residues" evidence="6">
    <location>
        <begin position="236"/>
        <end position="250"/>
    </location>
</feature>
<accession>A0A6G1QE45</accession>
<evidence type="ECO:0000259" key="7">
    <source>
        <dbReference type="PROSITE" id="PS50217"/>
    </source>
</evidence>
<dbReference type="PANTHER" id="PTHR15284">
    <property type="entry name" value="NUCLEAR FACTOR INTERLEUKIN-3-REGULATED PROTEIN"/>
    <property type="match status" value="1"/>
</dbReference>
<keyword evidence="4" id="KW-0804">Transcription</keyword>
<dbReference type="GO" id="GO:0003677">
    <property type="term" value="F:DNA binding"/>
    <property type="evidence" value="ECO:0007669"/>
    <property type="project" value="UniProtKB-KW"/>
</dbReference>
<dbReference type="Proteomes" id="UP000503349">
    <property type="component" value="Chromosome 15"/>
</dbReference>
<evidence type="ECO:0000313" key="9">
    <source>
        <dbReference type="Proteomes" id="UP000503349"/>
    </source>
</evidence>
<sequence>MWREQEKEERPLVTEEGRRSDDDDDDDACYVKALLWREGRRRQRNTHQQSPAGSSEDRNRPELNSSLQIGAAASKWSRAEVRHRVTPSSRGHKLQREADVRTLGRAEWSRAHRDYRRWNCSTVLASNRSESAGAVSTAESSWTACRREAAIMYEDESQQEVDVLQALESPAAIPAGGGGGVGPVSFTDEAVSILTSSSLLARSLLGRTSAIKRKDSPSSSVRRKREFIPHDKKDEGYWDKRRKNNEAAKRSREKRRVNDMVLESRVLALLEENARLRAELLALKFRFGLVKDPSNAPILPLTSAPQHLTPHYYVHRGDSGLAGSSASHPSSHAIPLGVRGSRDAGNTSEDSGFSTPGGSSVGSPIFFEDRLSEHGKLSPHRAEELVYDLHHSPAGLAGGKPDHLETMKNLPHKLRFKTPGSGDAVEAMGDPNSARRSPTLATAGREAQRDTMKGLSASEGGAGNWLPQPEMEETRKGRLSPQYPSSYSLQPPPTQGHTEVHYQHENTYLKSQLSSLSEEVAQLKKLFTEQLMSKVN</sequence>
<dbReference type="PROSITE" id="PS00036">
    <property type="entry name" value="BZIP_BASIC"/>
    <property type="match status" value="1"/>
</dbReference>
<dbReference type="SMART" id="SM00338">
    <property type="entry name" value="BRLZ"/>
    <property type="match status" value="1"/>
</dbReference>
<protein>
    <submittedName>
        <fullName evidence="8">Nuclear factor interleukin-3-regulated protein</fullName>
    </submittedName>
</protein>